<dbReference type="OrthoDB" id="2669285at2759"/>
<proteinExistence type="predicted"/>
<dbReference type="Pfam" id="PF04258">
    <property type="entry name" value="Peptidase_A22B"/>
    <property type="match status" value="1"/>
</dbReference>
<dbReference type="InterPro" id="IPR007369">
    <property type="entry name" value="Peptidase_A22B_SPP"/>
</dbReference>
<evidence type="ECO:0000313" key="4">
    <source>
        <dbReference type="EMBL" id="CAE6474178.1"/>
    </source>
</evidence>
<name>A0A8H3C6N7_9AGAM</name>
<evidence type="ECO:0000313" key="5">
    <source>
        <dbReference type="Proteomes" id="UP000663846"/>
    </source>
</evidence>
<evidence type="ECO:0000256" key="1">
    <source>
        <dbReference type="ARBA" id="ARBA00004477"/>
    </source>
</evidence>
<gene>
    <name evidence="4" type="ORF">RDB_LOCUS181547</name>
</gene>
<dbReference type="GO" id="GO:0098553">
    <property type="term" value="C:lumenal side of endoplasmic reticulum membrane"/>
    <property type="evidence" value="ECO:0007669"/>
    <property type="project" value="TreeGrafter"/>
</dbReference>
<organism evidence="4 5">
    <name type="scientific">Rhizoctonia solani</name>
    <dbReference type="NCBI Taxonomy" id="456999"/>
    <lineage>
        <taxon>Eukaryota</taxon>
        <taxon>Fungi</taxon>
        <taxon>Dikarya</taxon>
        <taxon>Basidiomycota</taxon>
        <taxon>Agaricomycotina</taxon>
        <taxon>Agaricomycetes</taxon>
        <taxon>Cantharellales</taxon>
        <taxon>Ceratobasidiaceae</taxon>
        <taxon>Rhizoctonia</taxon>
    </lineage>
</organism>
<reference evidence="4" key="1">
    <citation type="submission" date="2021-01" db="EMBL/GenBank/DDBJ databases">
        <authorList>
            <person name="Kaushik A."/>
        </authorList>
    </citation>
    <scope>NUCLEOTIDE SEQUENCE</scope>
    <source>
        <strain evidence="4">AG1-1C</strain>
    </source>
</reference>
<dbReference type="PANTHER" id="PTHR12174">
    <property type="entry name" value="SIGNAL PEPTIDE PEPTIDASE"/>
    <property type="match status" value="1"/>
</dbReference>
<feature type="transmembrane region" description="Helical" evidence="3">
    <location>
        <begin position="12"/>
        <end position="32"/>
    </location>
</feature>
<dbReference type="PANTHER" id="PTHR12174:SF23">
    <property type="entry name" value="MINOR HISTOCOMPATIBILITY ANTIGEN H13"/>
    <property type="match status" value="1"/>
</dbReference>
<evidence type="ECO:0000256" key="3">
    <source>
        <dbReference type="SAM" id="Phobius"/>
    </source>
</evidence>
<sequence>MGVIQHIDSVLTYGGLVGLASASVYAGSLGSYKAPKPLKLKLEKQTDEEDSDEEEELSERLGSSEAAIFPIIGSAVLGGLYLAFKYLGEDWINKILGYYFCVMGTACVWSCLLSITKQMVGSAKYKSAPQYRIKFGSNSRFPPLYSSHH</sequence>
<dbReference type="GO" id="GO:0006465">
    <property type="term" value="P:signal peptide processing"/>
    <property type="evidence" value="ECO:0007669"/>
    <property type="project" value="TreeGrafter"/>
</dbReference>
<comment type="subcellular location">
    <subcellularLocation>
        <location evidence="1">Endoplasmic reticulum membrane</location>
        <topology evidence="1">Multi-pass membrane protein</topology>
    </subcellularLocation>
</comment>
<dbReference type="AlphaFoldDB" id="A0A8H3C6N7"/>
<feature type="transmembrane region" description="Helical" evidence="3">
    <location>
        <begin position="96"/>
        <end position="116"/>
    </location>
</feature>
<dbReference type="Proteomes" id="UP000663846">
    <property type="component" value="Unassembled WGS sequence"/>
</dbReference>
<dbReference type="GO" id="GO:0033619">
    <property type="term" value="P:membrane protein proteolysis"/>
    <property type="evidence" value="ECO:0007669"/>
    <property type="project" value="TreeGrafter"/>
</dbReference>
<evidence type="ECO:0000256" key="2">
    <source>
        <dbReference type="ARBA" id="ARBA00022824"/>
    </source>
</evidence>
<feature type="transmembrane region" description="Helical" evidence="3">
    <location>
        <begin position="66"/>
        <end position="84"/>
    </location>
</feature>
<keyword evidence="3" id="KW-0472">Membrane</keyword>
<keyword evidence="3" id="KW-0812">Transmembrane</keyword>
<keyword evidence="2" id="KW-0256">Endoplasmic reticulum</keyword>
<protein>
    <submittedName>
        <fullName evidence="4">Uncharacterized protein</fullName>
    </submittedName>
</protein>
<comment type="caution">
    <text evidence="4">The sequence shown here is derived from an EMBL/GenBank/DDBJ whole genome shotgun (WGS) entry which is preliminary data.</text>
</comment>
<dbReference type="GO" id="GO:0042500">
    <property type="term" value="F:aspartic endopeptidase activity, intramembrane cleaving"/>
    <property type="evidence" value="ECO:0007669"/>
    <property type="project" value="InterPro"/>
</dbReference>
<dbReference type="GO" id="GO:0098554">
    <property type="term" value="C:cytoplasmic side of endoplasmic reticulum membrane"/>
    <property type="evidence" value="ECO:0007669"/>
    <property type="project" value="TreeGrafter"/>
</dbReference>
<keyword evidence="3" id="KW-1133">Transmembrane helix</keyword>
<dbReference type="EMBL" id="CAJMWS010001157">
    <property type="protein sequence ID" value="CAE6474178.1"/>
    <property type="molecule type" value="Genomic_DNA"/>
</dbReference>
<accession>A0A8H3C6N7</accession>